<dbReference type="PANTHER" id="PTHR10340:SF27">
    <property type="entry name" value="ACL091CP"/>
    <property type="match status" value="1"/>
</dbReference>
<dbReference type="Proteomes" id="UP000008837">
    <property type="component" value="Unassembled WGS sequence"/>
</dbReference>
<dbReference type="AlphaFoldDB" id="A8PY21"/>
<organism evidence="6 7">
    <name type="scientific">Malassezia globosa (strain ATCC MYA-4612 / CBS 7966)</name>
    <name type="common">Dandruff-associated fungus</name>
    <dbReference type="NCBI Taxonomy" id="425265"/>
    <lineage>
        <taxon>Eukaryota</taxon>
        <taxon>Fungi</taxon>
        <taxon>Dikarya</taxon>
        <taxon>Basidiomycota</taxon>
        <taxon>Ustilaginomycotina</taxon>
        <taxon>Malasseziomycetes</taxon>
        <taxon>Malasseziales</taxon>
        <taxon>Malasseziaceae</taxon>
        <taxon>Malassezia</taxon>
    </lineage>
</organism>
<dbReference type="InParanoid" id="A8PY21"/>
<dbReference type="STRING" id="425265.A8PY21"/>
<gene>
    <name evidence="6" type="ORF">MGL_1574</name>
</gene>
<dbReference type="InterPro" id="IPR041805">
    <property type="entry name" value="ASMase/PPN1_MPP"/>
</dbReference>
<dbReference type="CDD" id="cd00842">
    <property type="entry name" value="MPP_ASMase"/>
    <property type="match status" value="1"/>
</dbReference>
<dbReference type="RefSeq" id="XP_001731391.1">
    <property type="nucleotide sequence ID" value="XM_001731339.1"/>
</dbReference>
<feature type="chain" id="PRO_5002725033" evidence="4">
    <location>
        <begin position="21"/>
        <end position="668"/>
    </location>
</feature>
<evidence type="ECO:0000256" key="4">
    <source>
        <dbReference type="SAM" id="SignalP"/>
    </source>
</evidence>
<dbReference type="OrthoDB" id="282973at2759"/>
<feature type="signal peptide" evidence="4">
    <location>
        <begin position="1"/>
        <end position="20"/>
    </location>
</feature>
<dbReference type="EMBL" id="AAYY01000004">
    <property type="protein sequence ID" value="EDP44177.1"/>
    <property type="molecule type" value="Genomic_DNA"/>
</dbReference>
<dbReference type="GeneID" id="5855698"/>
<evidence type="ECO:0000313" key="7">
    <source>
        <dbReference type="Proteomes" id="UP000008837"/>
    </source>
</evidence>
<accession>A8PY21</accession>
<keyword evidence="4" id="KW-0732">Signal</keyword>
<protein>
    <submittedName>
        <fullName evidence="6">Hypothetical acid sphingomyelinase</fullName>
    </submittedName>
</protein>
<evidence type="ECO:0000313" key="6">
    <source>
        <dbReference type="EMBL" id="EDP44177.1"/>
    </source>
</evidence>
<dbReference type="Gene3D" id="3.60.21.10">
    <property type="match status" value="1"/>
</dbReference>
<dbReference type="OMA" id="WIIAHLP"/>
<dbReference type="SUPFAM" id="SSF56300">
    <property type="entry name" value="Metallo-dependent phosphatases"/>
    <property type="match status" value="1"/>
</dbReference>
<evidence type="ECO:0000256" key="1">
    <source>
        <dbReference type="ARBA" id="ARBA00022801"/>
    </source>
</evidence>
<keyword evidence="7" id="KW-1185">Reference proteome</keyword>
<dbReference type="VEuPathDB" id="FungiDB:MGL_1574"/>
<evidence type="ECO:0000256" key="2">
    <source>
        <dbReference type="ARBA" id="ARBA00023180"/>
    </source>
</evidence>
<comment type="caution">
    <text evidence="6">The sequence shown here is derived from an EMBL/GenBank/DDBJ whole genome shotgun (WGS) entry which is preliminary data.</text>
</comment>
<feature type="domain" description="Calcineurin-like phosphoesterase" evidence="5">
    <location>
        <begin position="257"/>
        <end position="512"/>
    </location>
</feature>
<keyword evidence="1" id="KW-0378">Hydrolase</keyword>
<dbReference type="GO" id="GO:0005615">
    <property type="term" value="C:extracellular space"/>
    <property type="evidence" value="ECO:0007669"/>
    <property type="project" value="TreeGrafter"/>
</dbReference>
<dbReference type="Pfam" id="PF00149">
    <property type="entry name" value="Metallophos"/>
    <property type="match status" value="1"/>
</dbReference>
<feature type="region of interest" description="Disordered" evidence="3">
    <location>
        <begin position="47"/>
        <end position="94"/>
    </location>
</feature>
<evidence type="ECO:0000259" key="5">
    <source>
        <dbReference type="Pfam" id="PF00149"/>
    </source>
</evidence>
<dbReference type="InterPro" id="IPR004843">
    <property type="entry name" value="Calcineurin-like_PHP"/>
</dbReference>
<name>A8PY21_MALGO</name>
<dbReference type="InterPro" id="IPR029052">
    <property type="entry name" value="Metallo-depent_PP-like"/>
</dbReference>
<dbReference type="GO" id="GO:0008081">
    <property type="term" value="F:phosphoric diester hydrolase activity"/>
    <property type="evidence" value="ECO:0007669"/>
    <property type="project" value="TreeGrafter"/>
</dbReference>
<sequence>MRWLTAAAALAVTLASSALAIDTTSGTPVYTASKSFPTSLFPSMDYMPKRMEGEPRPHITKEGGKGSYPDSLVNPRSLPTAPPKSETLQAQPHRGTADLDQLIKSVWEVASKLFKHDKASSLTCNLCRNVLDSLQKIARTDPDTIPDLAGSLCEAFNIFGLAGFHQECKRTLSKDVFGGAITQVLSYANFTDGAPDALTVCSQFSFARFCDRPDVSLSEDFLNDWFRGQRHAPKDVIDDWHNKRENAYKNYNPKDNLRVAHVSDLHLDPRYFVGGEADCTYGATVQCCRSNSVNFLKFQDHFVDGTLRDDQIMHKANYWGSLKCDTPWALLASSMEALKHVGGDNGYDIALFTGDLVAHDDPYRYSHDFVKYSEQAQFDMLKHYLGNTPLVPSLGNHDTTPLNCMAASQWYPDNLQYQWDWDLNYVAELWKNRGWVNDNAVKDIKVHHGAFSMKPRKNLRVVSLNTDFWYVANFYNYIHSSNPDFSGMLRFLTDELLEAEKNRERVWIIGHVLSGWDGSQALANPSNLFYQNCQPIRSTDARLPEFDDLVDSKADHGPVWRKLYSARDTYGDFHASVQANSYSAGVNLDGTKWPKNAPLNGTFWAALTDEMEQRPELVETFALVGTRMSPIARRCKDKKCAKANVCYMRAGSANLGEKCDGMYSAFGR</sequence>
<evidence type="ECO:0000256" key="3">
    <source>
        <dbReference type="SAM" id="MobiDB-lite"/>
    </source>
</evidence>
<proteinExistence type="predicted"/>
<reference evidence="6 7" key="1">
    <citation type="journal article" date="2007" name="Proc. Natl. Acad. Sci. U.S.A.">
        <title>Dandruff-associated Malassezia genomes reveal convergent and divergent virulence traits shared with plant and human fungal pathogens.</title>
        <authorList>
            <person name="Xu J."/>
            <person name="Saunders C.W."/>
            <person name="Hu P."/>
            <person name="Grant R.A."/>
            <person name="Boekhout T."/>
            <person name="Kuramae E.E."/>
            <person name="Kronstad J.W."/>
            <person name="Deangelis Y.M."/>
            <person name="Reeder N.L."/>
            <person name="Johnstone K.R."/>
            <person name="Leland M."/>
            <person name="Fieno A.M."/>
            <person name="Begley W.M."/>
            <person name="Sun Y."/>
            <person name="Lacey M.P."/>
            <person name="Chaudhary T."/>
            <person name="Keough T."/>
            <person name="Chu L."/>
            <person name="Sears R."/>
            <person name="Yuan B."/>
            <person name="Dawson T.L.Jr."/>
        </authorList>
    </citation>
    <scope>NUCLEOTIDE SEQUENCE [LARGE SCALE GENOMIC DNA]</scope>
    <source>
        <strain evidence="7">ATCC MYA-4612 / CBS 7966</strain>
    </source>
</reference>
<dbReference type="KEGG" id="mgl:MGL_1574"/>
<dbReference type="PANTHER" id="PTHR10340">
    <property type="entry name" value="SPHINGOMYELIN PHOSPHODIESTERASE"/>
    <property type="match status" value="1"/>
</dbReference>
<feature type="compositionally biased region" description="Basic and acidic residues" evidence="3">
    <location>
        <begin position="47"/>
        <end position="64"/>
    </location>
</feature>
<keyword evidence="2" id="KW-0325">Glycoprotein</keyword>